<organism evidence="6 7">
    <name type="scientific">Catellatospora aurea</name>
    <dbReference type="NCBI Taxonomy" id="1337874"/>
    <lineage>
        <taxon>Bacteria</taxon>
        <taxon>Bacillati</taxon>
        <taxon>Actinomycetota</taxon>
        <taxon>Actinomycetes</taxon>
        <taxon>Micromonosporales</taxon>
        <taxon>Micromonosporaceae</taxon>
        <taxon>Catellatospora</taxon>
    </lineage>
</organism>
<feature type="region of interest" description="Disordered" evidence="3">
    <location>
        <begin position="124"/>
        <end position="144"/>
    </location>
</feature>
<dbReference type="Pfam" id="PF00149">
    <property type="entry name" value="Metallophos"/>
    <property type="match status" value="1"/>
</dbReference>
<dbReference type="InterPro" id="IPR051158">
    <property type="entry name" value="Metallophosphoesterase_sf"/>
</dbReference>
<dbReference type="EMBL" id="JBHTAC010000019">
    <property type="protein sequence ID" value="MFC7244766.1"/>
    <property type="molecule type" value="Genomic_DNA"/>
</dbReference>
<keyword evidence="7" id="KW-1185">Reference proteome</keyword>
<feature type="compositionally biased region" description="Low complexity" evidence="3">
    <location>
        <begin position="124"/>
        <end position="134"/>
    </location>
</feature>
<dbReference type="RefSeq" id="WP_376807792.1">
    <property type="nucleotide sequence ID" value="NZ_JBHTAC010000019.1"/>
</dbReference>
<protein>
    <submittedName>
        <fullName evidence="6">Metallophosphoesterase</fullName>
    </submittedName>
</protein>
<evidence type="ECO:0000256" key="1">
    <source>
        <dbReference type="ARBA" id="ARBA00022723"/>
    </source>
</evidence>
<dbReference type="PANTHER" id="PTHR31302:SF31">
    <property type="entry name" value="PHOSPHODIESTERASE YAEI"/>
    <property type="match status" value="1"/>
</dbReference>
<evidence type="ECO:0000256" key="2">
    <source>
        <dbReference type="ARBA" id="ARBA00022801"/>
    </source>
</evidence>
<feature type="transmembrane region" description="Helical" evidence="4">
    <location>
        <begin position="6"/>
        <end position="22"/>
    </location>
</feature>
<feature type="transmembrane region" description="Helical" evidence="4">
    <location>
        <begin position="62"/>
        <end position="85"/>
    </location>
</feature>
<feature type="transmembrane region" description="Helical" evidence="4">
    <location>
        <begin position="34"/>
        <end position="56"/>
    </location>
</feature>
<comment type="caution">
    <text evidence="6">The sequence shown here is derived from an EMBL/GenBank/DDBJ whole genome shotgun (WGS) entry which is preliminary data.</text>
</comment>
<evidence type="ECO:0000313" key="7">
    <source>
        <dbReference type="Proteomes" id="UP001596392"/>
    </source>
</evidence>
<keyword evidence="1" id="KW-0479">Metal-binding</keyword>
<evidence type="ECO:0000256" key="4">
    <source>
        <dbReference type="SAM" id="Phobius"/>
    </source>
</evidence>
<evidence type="ECO:0000313" key="6">
    <source>
        <dbReference type="EMBL" id="MFC7244766.1"/>
    </source>
</evidence>
<name>A0ABW2GYT3_9ACTN</name>
<gene>
    <name evidence="6" type="ORF">ACFQO7_20005</name>
</gene>
<feature type="domain" description="Calcineurin-like phosphoesterase" evidence="5">
    <location>
        <begin position="199"/>
        <end position="361"/>
    </location>
</feature>
<dbReference type="SUPFAM" id="SSF56300">
    <property type="entry name" value="Metallo-dependent phosphatases"/>
    <property type="match status" value="1"/>
</dbReference>
<evidence type="ECO:0000256" key="3">
    <source>
        <dbReference type="SAM" id="MobiDB-lite"/>
    </source>
</evidence>
<keyword evidence="4" id="KW-1133">Transmembrane helix</keyword>
<proteinExistence type="predicted"/>
<accession>A0ABW2GYT3</accession>
<keyword evidence="2" id="KW-0378">Hydrolase</keyword>
<reference evidence="7" key="1">
    <citation type="journal article" date="2019" name="Int. J. Syst. Evol. Microbiol.">
        <title>The Global Catalogue of Microorganisms (GCM) 10K type strain sequencing project: providing services to taxonomists for standard genome sequencing and annotation.</title>
        <authorList>
            <consortium name="The Broad Institute Genomics Platform"/>
            <consortium name="The Broad Institute Genome Sequencing Center for Infectious Disease"/>
            <person name="Wu L."/>
            <person name="Ma J."/>
        </authorList>
    </citation>
    <scope>NUCLEOTIDE SEQUENCE [LARGE SCALE GENOMIC DNA]</scope>
    <source>
        <strain evidence="7">CGMCC 1.9106</strain>
    </source>
</reference>
<dbReference type="InterPro" id="IPR004843">
    <property type="entry name" value="Calcineurin-like_PHP"/>
</dbReference>
<sequence length="418" mass="44193">MFFSMVLVVVGPIHWYLYKRLVKDTTTTRRGRRIGAVAIIALAVALLAAFIVPRVIGAKASWVIPMVGYMWLAVLFYLLVTLLVLEIPRVIANRTWARRATAPVADPATAPVAVGVTAGAEPMPAETAPAEPGLPSAPAPDGPADPSRRLLIARSAAIFAGLTATGITAYGVKTALGDPVLKRVQIPLAKLPRSMDGYKIALVSDIHLGPLTGVEHSRRIVRSINGMNADLIAVAGDMVDGTVAELGEEAAPLAELRSRDGAYFVTGNHEYFSGAEEWLVEVERLGIRPLQNERLEIRGLTLAGVNDVSGGDLGEGGPDFGKALGDRDPSKPVVLLAHQPIQAFEAAKHGVDLQLSGHTHGGQMVPFNLIAALQQPVISGLGEVDGTQVYVTNGAGFWGPPVRVGAPPDITLVELRAM</sequence>
<dbReference type="PANTHER" id="PTHR31302">
    <property type="entry name" value="TRANSMEMBRANE PROTEIN WITH METALLOPHOSPHOESTERASE DOMAIN-RELATED"/>
    <property type="match status" value="1"/>
</dbReference>
<dbReference type="Proteomes" id="UP001596392">
    <property type="component" value="Unassembled WGS sequence"/>
</dbReference>
<keyword evidence="4" id="KW-0472">Membrane</keyword>
<evidence type="ECO:0000259" key="5">
    <source>
        <dbReference type="Pfam" id="PF00149"/>
    </source>
</evidence>
<dbReference type="InterPro" id="IPR029052">
    <property type="entry name" value="Metallo-depent_PP-like"/>
</dbReference>
<dbReference type="CDD" id="cd07385">
    <property type="entry name" value="MPP_YkuE_C"/>
    <property type="match status" value="1"/>
</dbReference>
<keyword evidence="4" id="KW-0812">Transmembrane</keyword>
<dbReference type="Gene3D" id="3.60.21.10">
    <property type="match status" value="1"/>
</dbReference>